<reference evidence="1 2" key="1">
    <citation type="submission" date="2013-12" db="EMBL/GenBank/DDBJ databases">
        <authorList>
            <consortium name="DOE Joint Genome Institute"/>
            <person name="Eisen J."/>
            <person name="Huntemann M."/>
            <person name="Han J."/>
            <person name="Chen A."/>
            <person name="Kyrpides N."/>
            <person name="Mavromatis K."/>
            <person name="Markowitz V."/>
            <person name="Palaniappan K."/>
            <person name="Ivanova N."/>
            <person name="Schaumberg A."/>
            <person name="Pati A."/>
            <person name="Liolios K."/>
            <person name="Nordberg H.P."/>
            <person name="Cantor M.N."/>
            <person name="Hua S.X."/>
            <person name="Woyke T."/>
        </authorList>
    </citation>
    <scope>NUCLEOTIDE SEQUENCE [LARGE SCALE GENOMIC DNA]</scope>
    <source>
        <strain evidence="2">DSM 19437</strain>
    </source>
</reference>
<name>W0F744_9BACT</name>
<dbReference type="AlphaFoldDB" id="W0F744"/>
<dbReference type="HOGENOM" id="CLU_3170751_0_0_10"/>
<dbReference type="STRING" id="929713.NIASO_04950"/>
<accession>W0F744</accession>
<keyword evidence="2" id="KW-1185">Reference proteome</keyword>
<sequence length="47" mass="5610">MHAGEKYKLYVFDTMVVHLYDKGAVLRYCVFSPVEKLYPTKKQNRNQ</sequence>
<dbReference type="Proteomes" id="UP000003586">
    <property type="component" value="Chromosome"/>
</dbReference>
<dbReference type="EMBL" id="CP007035">
    <property type="protein sequence ID" value="AHF17269.1"/>
    <property type="molecule type" value="Genomic_DNA"/>
</dbReference>
<protein>
    <submittedName>
        <fullName evidence="1">Uncharacterized protein</fullName>
    </submittedName>
</protein>
<organism evidence="1 2">
    <name type="scientific">Niabella soli DSM 19437</name>
    <dbReference type="NCBI Taxonomy" id="929713"/>
    <lineage>
        <taxon>Bacteria</taxon>
        <taxon>Pseudomonadati</taxon>
        <taxon>Bacteroidota</taxon>
        <taxon>Chitinophagia</taxon>
        <taxon>Chitinophagales</taxon>
        <taxon>Chitinophagaceae</taxon>
        <taxon>Niabella</taxon>
    </lineage>
</organism>
<evidence type="ECO:0000313" key="1">
    <source>
        <dbReference type="EMBL" id="AHF17269.1"/>
    </source>
</evidence>
<proteinExistence type="predicted"/>
<gene>
    <name evidence="1" type="ORF">NIASO_04950</name>
</gene>
<evidence type="ECO:0000313" key="2">
    <source>
        <dbReference type="Proteomes" id="UP000003586"/>
    </source>
</evidence>
<dbReference type="KEGG" id="nso:NIASO_04950"/>